<dbReference type="Gene3D" id="1.20.1250.20">
    <property type="entry name" value="MFS general substrate transporter like domains"/>
    <property type="match status" value="1"/>
</dbReference>
<dbReference type="InterPro" id="IPR018422">
    <property type="entry name" value="Cation/H_exchanger_CPA1"/>
</dbReference>
<dbReference type="SUPFAM" id="SSF103473">
    <property type="entry name" value="MFS general substrate transporter"/>
    <property type="match status" value="1"/>
</dbReference>
<evidence type="ECO:0000256" key="2">
    <source>
        <dbReference type="ARBA" id="ARBA00022448"/>
    </source>
</evidence>
<dbReference type="GO" id="GO:0015385">
    <property type="term" value="F:sodium:proton antiporter activity"/>
    <property type="evidence" value="ECO:0007669"/>
    <property type="project" value="InterPro"/>
</dbReference>
<feature type="transmembrane region" description="Helical" evidence="11">
    <location>
        <begin position="351"/>
        <end position="374"/>
    </location>
</feature>
<dbReference type="Gene3D" id="6.10.140.1330">
    <property type="match status" value="1"/>
</dbReference>
<keyword evidence="8 9" id="KW-0739">Sodium transport</keyword>
<keyword evidence="3 9" id="KW-0812">Transmembrane</keyword>
<gene>
    <name evidence="13" type="ORF">BDV30DRAFT_248072</name>
</gene>
<feature type="compositionally biased region" description="Acidic residues" evidence="10">
    <location>
        <begin position="1170"/>
        <end position="1188"/>
    </location>
</feature>
<keyword evidence="7 11" id="KW-0472">Membrane</keyword>
<proteinExistence type="inferred from homology"/>
<dbReference type="Pfam" id="PF00999">
    <property type="entry name" value="Na_H_Exchanger"/>
    <property type="match status" value="1"/>
</dbReference>
<feature type="transmembrane region" description="Helical" evidence="11">
    <location>
        <begin position="642"/>
        <end position="659"/>
    </location>
</feature>
<feature type="transmembrane region" description="Helical" evidence="11">
    <location>
        <begin position="897"/>
        <end position="916"/>
    </location>
</feature>
<dbReference type="Proteomes" id="UP000326289">
    <property type="component" value="Unassembled WGS sequence"/>
</dbReference>
<keyword evidence="5" id="KW-0915">Sodium</keyword>
<protein>
    <recommendedName>
        <fullName evidence="9">Sodium/hydrogen exchanger</fullName>
    </recommendedName>
</protein>
<feature type="domain" description="Cation/H+ exchanger transmembrane" evidence="12">
    <location>
        <begin position="623"/>
        <end position="1029"/>
    </location>
</feature>
<feature type="transmembrane region" description="Helical" evidence="11">
    <location>
        <begin position="974"/>
        <end position="998"/>
    </location>
</feature>
<dbReference type="GO" id="GO:0005769">
    <property type="term" value="C:early endosome"/>
    <property type="evidence" value="ECO:0007669"/>
    <property type="project" value="TreeGrafter"/>
</dbReference>
<keyword evidence="6 9" id="KW-0406">Ion transport</keyword>
<feature type="transmembrane region" description="Helical" evidence="11">
    <location>
        <begin position="161"/>
        <end position="180"/>
    </location>
</feature>
<dbReference type="GO" id="GO:0007035">
    <property type="term" value="P:vacuolar acidification"/>
    <property type="evidence" value="ECO:0007669"/>
    <property type="project" value="TreeGrafter"/>
</dbReference>
<accession>A0A5N6J837</accession>
<dbReference type="PRINTS" id="PR01084">
    <property type="entry name" value="NAHEXCHNGR"/>
</dbReference>
<dbReference type="EMBL" id="ML732784">
    <property type="protein sequence ID" value="KAB8275052.1"/>
    <property type="molecule type" value="Genomic_DNA"/>
</dbReference>
<comment type="similarity">
    <text evidence="9">Belongs to the monovalent cation:proton antiporter 1 (CPA1) transporter (TC 2.A.36) family.</text>
</comment>
<feature type="transmembrane region" description="Helical" evidence="11">
    <location>
        <begin position="736"/>
        <end position="760"/>
    </location>
</feature>
<feature type="transmembrane region" description="Helical" evidence="11">
    <location>
        <begin position="206"/>
        <end position="226"/>
    </location>
</feature>
<feature type="region of interest" description="Disordered" evidence="10">
    <location>
        <begin position="1069"/>
        <end position="1249"/>
    </location>
</feature>
<dbReference type="InterPro" id="IPR004709">
    <property type="entry name" value="NaH_exchanger"/>
</dbReference>
<evidence type="ECO:0000256" key="6">
    <source>
        <dbReference type="ARBA" id="ARBA00023065"/>
    </source>
</evidence>
<sequence>MTGADERVADEMSPLVGPDNDNDVDLITAQEMQNGFGAEDPGHSSETKSSWYLFLLTLSIGGLQIVWSVELSNGSPFLLSLGMSKALLAFVWIAGPLTGTLVQPYIGICSDNCRSSWGKRKPFMVVGGLATVVALLALAWVRELVGGFLGIFGADQASTGTKTAIIVFATILMYCLDFAINTVQAGIRCFIVDNAPAHQQESANAWASRLTGVGNILGYIFGYIDLPRYLPFLGNTQFKVLCALASLSLVITLLISCLYIQERDPRLEPSASTGNPGIVAFFRQVFKSIQYLPPQIAKVCEVQLAAWVGWFPFLFYATTYIGQLYVNPIFDEHPNLPDNEIDKAWEEATRIGTFALLVYAIISFVTNITLPIFVVPTYRSVVSPEETDTPSDERRPFLGARRMSCSSLPVGTASEPPPALPDKQNLEATVGSTWLSKLQIPGFTLRRAWLLSHVLFALCMFSTFFIYTYRAATVVIGIVGISWALTLWAPFALISAEVARIDAERRVRRHRSGMAEHHSADNSTQPNLATNVGDLEDGPRKPTDEEENLAQAGIILGLHNVAVSSPQILSSLICSAIFKVFQKPRGRAADSESDPDEDAPEAGTKEFFSSWALFILIMLLMFALFTSYILQQKKIQAVHETVLSIFAGMFVGLIIRLSPESPIQDSVTFDYQFFFNLLLPPIILASGYELHQANFFRNIGTILTFAFAGTFISAIVLGLVLFVWTRIPLDGLNISFVEAISVGATLSATDPVTILAIFNLYKVEPKLYTVIFGESILNDAIAIVLFETAQKYADSDAGSLTVLNLFEAIGLFLLVFFGSMLVGMIVGIMTALGLKHTHVRRVPKIESCLIVLIAYASYFFSNGVRLSGIVSLLFCGITLKHYAYYNMSRRTQLTTKYLFQVMAQLSENFIFIYLGLDLLVQRNLQFKPLFIMVAVFGICLARYLAVFPLSKAINWFIRYRARRRGMEVADELPFAYQAMLFWAGLRGAVGVALAAGLTGVNAPALRATVLVVVVLTVIIFGGTTARMLEILGIRTGVVEELESDDEFDIEVTNGGTYYKRSDTALGYTPRRMDSTIPLDGVQRRGLDRNDSYSSGNNRRPSPPPSSSGKGRRHSRLYSNAYSQRDTQTTRDRSSTATLLGGGTGSHSDSAGSEDEFGLRSHGKGRAADVDQVDAFDIDVDEAPSDDDLPPSAPTASRLRRSPSQPPQYPGSSQASPSANESPSRRETARSASQAIRDLFSGGSSGDHGAWFRQLDEDYIKPRLLLDQSNHKGPGAV</sequence>
<evidence type="ECO:0000256" key="11">
    <source>
        <dbReference type="SAM" id="Phobius"/>
    </source>
</evidence>
<reference evidence="13 14" key="1">
    <citation type="submission" date="2019-04" db="EMBL/GenBank/DDBJ databases">
        <title>Fungal friends and foes A comparative genomics study of 23 Aspergillus species from section Flavi.</title>
        <authorList>
            <consortium name="DOE Joint Genome Institute"/>
            <person name="Kjaerbolling I."/>
            <person name="Vesth T.C."/>
            <person name="Frisvad J.C."/>
            <person name="Nybo J.L."/>
            <person name="Theobald S."/>
            <person name="Kildgaard S."/>
            <person name="Petersen T.I."/>
            <person name="Kuo A."/>
            <person name="Sato A."/>
            <person name="Lyhne E.K."/>
            <person name="Kogle M.E."/>
            <person name="Wiebenga A."/>
            <person name="Kun R.S."/>
            <person name="Lubbers R.J."/>
            <person name="Makela M.R."/>
            <person name="Barry K."/>
            <person name="Chovatia M."/>
            <person name="Clum A."/>
            <person name="Daum C."/>
            <person name="Haridas S."/>
            <person name="He G."/>
            <person name="LaButti K."/>
            <person name="Lipzen A."/>
            <person name="Mondo S."/>
            <person name="Pangilinan J."/>
            <person name="Riley R."/>
            <person name="Salamov A."/>
            <person name="Simmons B.A."/>
            <person name="Magnuson J.K."/>
            <person name="Henrissat B."/>
            <person name="Mortensen U.H."/>
            <person name="Larsen T.O."/>
            <person name="De vries R.P."/>
            <person name="Grigoriev I.V."/>
            <person name="Machida M."/>
            <person name="Baker S.E."/>
            <person name="Andersen M.R."/>
        </authorList>
    </citation>
    <scope>NUCLEOTIDE SEQUENCE [LARGE SCALE GENOMIC DNA]</scope>
    <source>
        <strain evidence="13 14">CBS 117635</strain>
    </source>
</reference>
<keyword evidence="9" id="KW-0050">Antiport</keyword>
<feature type="transmembrane region" description="Helical" evidence="11">
    <location>
        <begin position="238"/>
        <end position="260"/>
    </location>
</feature>
<evidence type="ECO:0000256" key="4">
    <source>
        <dbReference type="ARBA" id="ARBA00022989"/>
    </source>
</evidence>
<feature type="transmembrane region" description="Helical" evidence="11">
    <location>
        <begin position="122"/>
        <end position="141"/>
    </location>
</feature>
<feature type="compositionally biased region" description="Basic and acidic residues" evidence="10">
    <location>
        <begin position="1"/>
        <end position="10"/>
    </location>
</feature>
<comment type="subcellular location">
    <subcellularLocation>
        <location evidence="1">Membrane</location>
        <topology evidence="1">Multi-pass membrane protein</topology>
    </subcellularLocation>
</comment>
<dbReference type="InterPro" id="IPR036259">
    <property type="entry name" value="MFS_trans_sf"/>
</dbReference>
<feature type="compositionally biased region" description="Low complexity" evidence="10">
    <location>
        <begin position="1209"/>
        <end position="1218"/>
    </location>
</feature>
<dbReference type="PANTHER" id="PTHR10110:SF187">
    <property type="entry name" value="SODIUM_HYDROGEN EXCHANGER"/>
    <property type="match status" value="1"/>
</dbReference>
<dbReference type="NCBIfam" id="TIGR00840">
    <property type="entry name" value="b_cpa1"/>
    <property type="match status" value="1"/>
</dbReference>
<feature type="transmembrane region" description="Helical" evidence="11">
    <location>
        <begin position="671"/>
        <end position="690"/>
    </location>
</feature>
<feature type="compositionally biased region" description="Basic and acidic residues" evidence="10">
    <location>
        <begin position="1081"/>
        <end position="1090"/>
    </location>
</feature>
<feature type="transmembrane region" description="Helical" evidence="11">
    <location>
        <begin position="806"/>
        <end position="832"/>
    </location>
</feature>
<feature type="transmembrane region" description="Helical" evidence="11">
    <location>
        <begin position="89"/>
        <end position="110"/>
    </location>
</feature>
<feature type="region of interest" description="Disordered" evidence="10">
    <location>
        <begin position="1"/>
        <end position="20"/>
    </location>
</feature>
<evidence type="ECO:0000256" key="1">
    <source>
        <dbReference type="ARBA" id="ARBA00004141"/>
    </source>
</evidence>
<dbReference type="AlphaFoldDB" id="A0A5N6J837"/>
<keyword evidence="2 9" id="KW-0813">Transport</keyword>
<evidence type="ECO:0000256" key="7">
    <source>
        <dbReference type="ARBA" id="ARBA00023136"/>
    </source>
</evidence>
<feature type="transmembrane region" description="Helical" evidence="11">
    <location>
        <begin position="448"/>
        <end position="467"/>
    </location>
</feature>
<keyword evidence="4 11" id="KW-1133">Transmembrane helix</keyword>
<dbReference type="PANTHER" id="PTHR10110">
    <property type="entry name" value="SODIUM/HYDROGEN EXCHANGER"/>
    <property type="match status" value="1"/>
</dbReference>
<feature type="compositionally biased region" description="Polar residues" evidence="10">
    <location>
        <begin position="521"/>
        <end position="530"/>
    </location>
</feature>
<evidence type="ECO:0000256" key="8">
    <source>
        <dbReference type="ARBA" id="ARBA00023201"/>
    </source>
</evidence>
<feature type="transmembrane region" description="Helical" evidence="11">
    <location>
        <begin position="866"/>
        <end position="885"/>
    </location>
</feature>
<keyword evidence="14" id="KW-1185">Reference proteome</keyword>
<dbReference type="GO" id="GO:0005770">
    <property type="term" value="C:late endosome"/>
    <property type="evidence" value="ECO:0007669"/>
    <property type="project" value="TreeGrafter"/>
</dbReference>
<evidence type="ECO:0000256" key="9">
    <source>
        <dbReference type="RuleBase" id="RU003722"/>
    </source>
</evidence>
<evidence type="ECO:0000313" key="14">
    <source>
        <dbReference type="Proteomes" id="UP000326289"/>
    </source>
</evidence>
<dbReference type="GO" id="GO:0000329">
    <property type="term" value="C:fungal-type vacuole membrane"/>
    <property type="evidence" value="ECO:0007669"/>
    <property type="project" value="TreeGrafter"/>
</dbReference>
<feature type="transmembrane region" description="Helical" evidence="11">
    <location>
        <begin position="51"/>
        <end position="69"/>
    </location>
</feature>
<feature type="transmembrane region" description="Helical" evidence="11">
    <location>
        <begin position="928"/>
        <end position="953"/>
    </location>
</feature>
<evidence type="ECO:0000256" key="3">
    <source>
        <dbReference type="ARBA" id="ARBA00022692"/>
    </source>
</evidence>
<feature type="transmembrane region" description="Helical" evidence="11">
    <location>
        <begin position="608"/>
        <end position="630"/>
    </location>
</feature>
<name>A0A5N6J837_9EURO</name>
<dbReference type="GO" id="GO:0015386">
    <property type="term" value="F:potassium:proton antiporter activity"/>
    <property type="evidence" value="ECO:0007669"/>
    <property type="project" value="TreeGrafter"/>
</dbReference>
<feature type="transmembrane region" description="Helical" evidence="11">
    <location>
        <begin position="702"/>
        <end position="724"/>
    </location>
</feature>
<dbReference type="InterPro" id="IPR006153">
    <property type="entry name" value="Cation/H_exchanger_TM"/>
</dbReference>
<evidence type="ECO:0000259" key="12">
    <source>
        <dbReference type="Pfam" id="PF00999"/>
    </source>
</evidence>
<evidence type="ECO:0000256" key="5">
    <source>
        <dbReference type="ARBA" id="ARBA00023053"/>
    </source>
</evidence>
<feature type="transmembrane region" description="Helical" evidence="11">
    <location>
        <begin position="1004"/>
        <end position="1025"/>
    </location>
</feature>
<organism evidence="13 14">
    <name type="scientific">Aspergillus minisclerotigenes</name>
    <dbReference type="NCBI Taxonomy" id="656917"/>
    <lineage>
        <taxon>Eukaryota</taxon>
        <taxon>Fungi</taxon>
        <taxon>Dikarya</taxon>
        <taxon>Ascomycota</taxon>
        <taxon>Pezizomycotina</taxon>
        <taxon>Eurotiomycetes</taxon>
        <taxon>Eurotiomycetidae</taxon>
        <taxon>Eurotiales</taxon>
        <taxon>Aspergillaceae</taxon>
        <taxon>Aspergillus</taxon>
        <taxon>Aspergillus subgen. Circumdati</taxon>
    </lineage>
</organism>
<feature type="region of interest" description="Disordered" evidence="10">
    <location>
        <begin position="510"/>
        <end position="544"/>
    </location>
</feature>
<evidence type="ECO:0000256" key="10">
    <source>
        <dbReference type="SAM" id="MobiDB-lite"/>
    </source>
</evidence>
<feature type="transmembrane region" description="Helical" evidence="11">
    <location>
        <begin position="474"/>
        <end position="496"/>
    </location>
</feature>
<evidence type="ECO:0000313" key="13">
    <source>
        <dbReference type="EMBL" id="KAB8275052.1"/>
    </source>
</evidence>